<dbReference type="EMBL" id="PKKM01000018">
    <property type="protein sequence ID" value="PKY63683.1"/>
    <property type="molecule type" value="Genomic_DNA"/>
</dbReference>
<dbReference type="Proteomes" id="UP000234198">
    <property type="component" value="Unassembled WGS sequence"/>
</dbReference>
<protein>
    <submittedName>
        <fullName evidence="3">Uncharacterized protein</fullName>
    </submittedName>
</protein>
<feature type="transmembrane region" description="Helical" evidence="2">
    <location>
        <begin position="73"/>
        <end position="94"/>
    </location>
</feature>
<feature type="transmembrane region" description="Helical" evidence="2">
    <location>
        <begin position="160"/>
        <end position="184"/>
    </location>
</feature>
<name>A0A2I1HXX4_9ACTO</name>
<evidence type="ECO:0000313" key="3">
    <source>
        <dbReference type="EMBL" id="PKY63683.1"/>
    </source>
</evidence>
<proteinExistence type="predicted"/>
<feature type="compositionally biased region" description="Basic and acidic residues" evidence="1">
    <location>
        <begin position="8"/>
        <end position="23"/>
    </location>
</feature>
<reference evidence="3 4" key="1">
    <citation type="submission" date="2017-12" db="EMBL/GenBank/DDBJ databases">
        <title>Phylogenetic diversity of female urinary microbiome.</title>
        <authorList>
            <person name="Thomas-White K."/>
            <person name="Wolfe A.J."/>
        </authorList>
    </citation>
    <scope>NUCLEOTIDE SEQUENCE [LARGE SCALE GENOMIC DNA]</scope>
    <source>
        <strain evidence="3 4">UMB0018</strain>
    </source>
</reference>
<evidence type="ECO:0000313" key="4">
    <source>
        <dbReference type="Proteomes" id="UP000234198"/>
    </source>
</evidence>
<gene>
    <name evidence="3" type="ORF">CYJ22_09635</name>
</gene>
<keyword evidence="2" id="KW-0472">Membrane</keyword>
<feature type="transmembrane region" description="Helical" evidence="2">
    <location>
        <begin position="114"/>
        <end position="139"/>
    </location>
</feature>
<keyword evidence="2" id="KW-1133">Transmembrane helix</keyword>
<dbReference type="AlphaFoldDB" id="A0A2I1HXX4"/>
<comment type="caution">
    <text evidence="3">The sequence shown here is derived from an EMBL/GenBank/DDBJ whole genome shotgun (WGS) entry which is preliminary data.</text>
</comment>
<evidence type="ECO:0000256" key="2">
    <source>
        <dbReference type="SAM" id="Phobius"/>
    </source>
</evidence>
<keyword evidence="2" id="KW-0812">Transmembrane</keyword>
<accession>A0A2I1HXX4</accession>
<evidence type="ECO:0000256" key="1">
    <source>
        <dbReference type="SAM" id="MobiDB-lite"/>
    </source>
</evidence>
<feature type="region of interest" description="Disordered" evidence="1">
    <location>
        <begin position="1"/>
        <end position="66"/>
    </location>
</feature>
<sequence length="186" mass="19802">MQMSEQHPLIDEPVSARDERREGMMMTTPYPNYPEPNSYPGQVPQPPAANYNQVPQPAPYGQNPGKSPGKASFGCGVAGLVVFGVVIVIGLVAWVRFAMTSTDSLERALAPLGFIFIVGLGSIPVGLINLIGAILGVAAMDQVRTPEEGKYVSRALRLNAIPVVVVMAAVLLFFLLSVVLSSAYGF</sequence>
<organism evidence="3 4">
    <name type="scientific">Schaalia odontolytica</name>
    <dbReference type="NCBI Taxonomy" id="1660"/>
    <lineage>
        <taxon>Bacteria</taxon>
        <taxon>Bacillati</taxon>
        <taxon>Actinomycetota</taxon>
        <taxon>Actinomycetes</taxon>
        <taxon>Actinomycetales</taxon>
        <taxon>Actinomycetaceae</taxon>
        <taxon>Schaalia</taxon>
    </lineage>
</organism>